<comment type="subcellular location">
    <subcellularLocation>
        <location evidence="1 7">Cytoplasm</location>
    </subcellularLocation>
</comment>
<dbReference type="GO" id="GO:0003677">
    <property type="term" value="F:DNA binding"/>
    <property type="evidence" value="ECO:0007669"/>
    <property type="project" value="UniProtKB-UniRule"/>
</dbReference>
<dbReference type="SUPFAM" id="SSF75553">
    <property type="entry name" value="Smc hinge domain"/>
    <property type="match status" value="1"/>
</dbReference>
<dbReference type="InterPro" id="IPR036277">
    <property type="entry name" value="SMC_hinge_sf"/>
</dbReference>
<dbReference type="GO" id="GO:0016887">
    <property type="term" value="F:ATP hydrolysis activity"/>
    <property type="evidence" value="ECO:0007669"/>
    <property type="project" value="InterPro"/>
</dbReference>
<dbReference type="GO" id="GO:0007062">
    <property type="term" value="P:sister chromatid cohesion"/>
    <property type="evidence" value="ECO:0007669"/>
    <property type="project" value="InterPro"/>
</dbReference>
<evidence type="ECO:0000256" key="4">
    <source>
        <dbReference type="ARBA" id="ARBA00022840"/>
    </source>
</evidence>
<feature type="coiled-coil region" evidence="7">
    <location>
        <begin position="752"/>
        <end position="817"/>
    </location>
</feature>
<dbReference type="SMART" id="SM00968">
    <property type="entry name" value="SMC_hinge"/>
    <property type="match status" value="1"/>
</dbReference>
<keyword evidence="11" id="KW-1185">Reference proteome</keyword>
<dbReference type="Gene3D" id="3.40.50.300">
    <property type="entry name" value="P-loop containing nucleotide triphosphate hydrolases"/>
    <property type="match status" value="2"/>
</dbReference>
<dbReference type="Gene3D" id="1.20.1060.20">
    <property type="match status" value="1"/>
</dbReference>
<name>A0A168R788_9BACT</name>
<comment type="caution">
    <text evidence="10">The sequence shown here is derived from an EMBL/GenBank/DDBJ whole genome shotgun (WGS) entry which is preliminary data.</text>
</comment>
<dbReference type="GO" id="GO:0005524">
    <property type="term" value="F:ATP binding"/>
    <property type="evidence" value="ECO:0007669"/>
    <property type="project" value="UniProtKB-UniRule"/>
</dbReference>
<dbReference type="STRING" id="29557.MGALLINA_05960"/>
<gene>
    <name evidence="7" type="primary">smc</name>
    <name evidence="10" type="ORF">MGALLINA_05960</name>
</gene>
<dbReference type="OrthoDB" id="9808768at2"/>
<evidence type="ECO:0000313" key="10">
    <source>
        <dbReference type="EMBL" id="OAB48671.1"/>
    </source>
</evidence>
<dbReference type="GO" id="GO:0030261">
    <property type="term" value="P:chromosome condensation"/>
    <property type="evidence" value="ECO:0007669"/>
    <property type="project" value="InterPro"/>
</dbReference>
<dbReference type="PATRIC" id="fig|29557.3.peg.603"/>
<protein>
    <recommendedName>
        <fullName evidence="7">Chromosome partition protein Smc</fullName>
    </recommendedName>
</protein>
<keyword evidence="2 7" id="KW-0963">Cytoplasm</keyword>
<dbReference type="InterPro" id="IPR027417">
    <property type="entry name" value="P-loop_NTPase"/>
</dbReference>
<proteinExistence type="inferred from homology"/>
<dbReference type="InterPro" id="IPR003395">
    <property type="entry name" value="RecF/RecN/SMC_N"/>
</dbReference>
<dbReference type="GO" id="GO:0005737">
    <property type="term" value="C:cytoplasm"/>
    <property type="evidence" value="ECO:0007669"/>
    <property type="project" value="UniProtKB-SubCell"/>
</dbReference>
<reference evidence="10 11" key="1">
    <citation type="submission" date="2016-03" db="EMBL/GenBank/DDBJ databases">
        <title>Genome sequence of Mycoplasma gallinarum strain Mgn_IPT.</title>
        <authorList>
            <person name="Yacoub E."/>
            <person name="Sirand-Pugnet P."/>
            <person name="Barre A."/>
            <person name="Maurier F."/>
            <person name="Blanchard A."/>
            <person name="Ben Abdelmoumen B.M."/>
        </authorList>
    </citation>
    <scope>NUCLEOTIDE SEQUENCE [LARGE SCALE GENOMIC DNA]</scope>
    <source>
        <strain evidence="10 11">Mgn_IPT</strain>
    </source>
</reference>
<comment type="similarity">
    <text evidence="7">Belongs to the SMC family.</text>
</comment>
<dbReference type="InterPro" id="IPR011890">
    <property type="entry name" value="SMC_prok"/>
</dbReference>
<dbReference type="PIRSF" id="PIRSF005719">
    <property type="entry name" value="SMC"/>
    <property type="match status" value="1"/>
</dbReference>
<dbReference type="InterPro" id="IPR010935">
    <property type="entry name" value="SMC_hinge"/>
</dbReference>
<feature type="compositionally biased region" description="Basic and acidic residues" evidence="8">
    <location>
        <begin position="999"/>
        <end position="1008"/>
    </location>
</feature>
<keyword evidence="4 7" id="KW-0067">ATP-binding</keyword>
<feature type="coiled-coil region" evidence="7">
    <location>
        <begin position="175"/>
        <end position="202"/>
    </location>
</feature>
<feature type="domain" description="SMC hinge" evidence="9">
    <location>
        <begin position="420"/>
        <end position="539"/>
    </location>
</feature>
<dbReference type="Proteomes" id="UP000076983">
    <property type="component" value="Unassembled WGS sequence"/>
</dbReference>
<evidence type="ECO:0000313" key="11">
    <source>
        <dbReference type="Proteomes" id="UP000076983"/>
    </source>
</evidence>
<evidence type="ECO:0000256" key="1">
    <source>
        <dbReference type="ARBA" id="ARBA00004496"/>
    </source>
</evidence>
<feature type="coiled-coil region" evidence="7">
    <location>
        <begin position="242"/>
        <end position="383"/>
    </location>
</feature>
<evidence type="ECO:0000256" key="2">
    <source>
        <dbReference type="ARBA" id="ARBA00022490"/>
    </source>
</evidence>
<accession>A0A168R788</accession>
<evidence type="ECO:0000256" key="6">
    <source>
        <dbReference type="ARBA" id="ARBA00023125"/>
    </source>
</evidence>
<evidence type="ECO:0000256" key="5">
    <source>
        <dbReference type="ARBA" id="ARBA00023054"/>
    </source>
</evidence>
<dbReference type="Gene3D" id="3.30.70.1620">
    <property type="match status" value="1"/>
</dbReference>
<dbReference type="GO" id="GO:0005694">
    <property type="term" value="C:chromosome"/>
    <property type="evidence" value="ECO:0007669"/>
    <property type="project" value="InterPro"/>
</dbReference>
<evidence type="ECO:0000256" key="8">
    <source>
        <dbReference type="SAM" id="MobiDB-lite"/>
    </source>
</evidence>
<evidence type="ECO:0000256" key="7">
    <source>
        <dbReference type="HAMAP-Rule" id="MF_01894"/>
    </source>
</evidence>
<sequence length="1008" mass="112853">MKLIKVEAHGFKSFADPITLKFDGGVAGIVGPNGSGKSNINDAIKWVLGERSAKELRGDNMADVIFAGSKTAKPMDKAVVTLTFDNKDGLSSLPHQTITISRVLERNSGINQYYLNGEVCRQKDIKDIAMESGIGKSSLAIISQGTVSDIAEATPEERKAIFEEAAGVSKYKFRKKEALSKLAKTEEGLEQIRIRISEIERKLIPLRKQAEKAKIYIAKAEELKSVEVGLLVDNIKFFGKLYNDLKIELEGVDETRQDLEERIEILSSKILNNNQQKSSLSNELKTLSVDFDTVKEQLNKLDILLAKEEERHKLIADGINNSNAEEQIKSYQELIKQYGARINAAIKDIEIIDQKISTNNQQIDDYNAQINELSVKINKQRTALVQSETTLNLLLQQKENSSFLHKGTKTILDNKALFGKSLKGTVADLIKVPKEYVTAIDTILASSVQHLVVDKAETAVKAVNFLKNNNGGRATFIPLASIQPKSVRDDHLLAIQSYSGFIGVASDLVEAPVEYTLLVKFLLGNVLVSETIEDAKNLSNILEKRYLVVTLDGDTVRAGGVISGGAKIQNQSLLNIEDKIKDLETIIPGMKGTIRTIQEQIDEITNKRRYTYELDSQFKQQKSGLVTAKATNQDLFNEYNQKLTSLNRQQSINLNEINVEQNSNIANREVLENRKLAIEAEYRAKYGALQNISTELNNNQMLKDDLEATLRKILTSYSNKTSERDKSKLLLEQSKERLASHYKMTLETAELSYKLELKRDQAEEIVHQLREEIEALGNVNLESLEALVEEEERYNENTKGEAELTKAKEILENAIAEFDKIIISRLSNIVNDVNEEFNNVFQSMFGGGRAKLHFTDPNNILESGVEIEAQPPGKSIKNLKLFSGGEKSLIAISLLFGILKARPLPLCILDEVEAALDEANVVRYAEYLQQLKPKTQFLVITHRHGTMSRVDSLFGATMQNRGVTTFISLELSEAKKLVEDEQKDYEDLEKGSVLTNQKLENENKTENN</sequence>
<dbReference type="GO" id="GO:0006260">
    <property type="term" value="P:DNA replication"/>
    <property type="evidence" value="ECO:0007669"/>
    <property type="project" value="UniProtKB-UniRule"/>
</dbReference>
<dbReference type="Pfam" id="PF06470">
    <property type="entry name" value="SMC_hinge"/>
    <property type="match status" value="1"/>
</dbReference>
<evidence type="ECO:0000256" key="3">
    <source>
        <dbReference type="ARBA" id="ARBA00022741"/>
    </source>
</evidence>
<dbReference type="GO" id="GO:0007059">
    <property type="term" value="P:chromosome segregation"/>
    <property type="evidence" value="ECO:0007669"/>
    <property type="project" value="UniProtKB-UniRule"/>
</dbReference>
<comment type="domain">
    <text evidence="7">Contains large globular domains required for ATP hydrolysis at each terminus and a third globular domain forming a flexible hinge near the middle of the molecule. These domains are separated by coiled-coil structures.</text>
</comment>
<dbReference type="HAMAP" id="MF_01894">
    <property type="entry name" value="Smc_prok"/>
    <property type="match status" value="1"/>
</dbReference>
<keyword evidence="5 7" id="KW-0175">Coiled coil</keyword>
<organism evidence="10 11">
    <name type="scientific">Mycoplasmopsis gallinarum</name>
    <dbReference type="NCBI Taxonomy" id="29557"/>
    <lineage>
        <taxon>Bacteria</taxon>
        <taxon>Bacillati</taxon>
        <taxon>Mycoplasmatota</taxon>
        <taxon>Mycoplasmoidales</taxon>
        <taxon>Metamycoplasmataceae</taxon>
        <taxon>Mycoplasmopsis</taxon>
    </lineage>
</organism>
<dbReference type="SUPFAM" id="SSF52540">
    <property type="entry name" value="P-loop containing nucleoside triphosphate hydrolases"/>
    <property type="match status" value="1"/>
</dbReference>
<dbReference type="RefSeq" id="WP_063626353.1">
    <property type="nucleotide sequence ID" value="NZ_LVLH01000049.1"/>
</dbReference>
<dbReference type="FunFam" id="3.40.50.300:FF:000901">
    <property type="entry name" value="Chromosome partition protein Smc"/>
    <property type="match status" value="1"/>
</dbReference>
<dbReference type="InterPro" id="IPR024704">
    <property type="entry name" value="SMC"/>
</dbReference>
<dbReference type="Pfam" id="PF02463">
    <property type="entry name" value="SMC_N"/>
    <property type="match status" value="1"/>
</dbReference>
<dbReference type="PANTHER" id="PTHR43977">
    <property type="entry name" value="STRUCTURAL MAINTENANCE OF CHROMOSOMES PROTEIN 3"/>
    <property type="match status" value="1"/>
</dbReference>
<dbReference type="EMBL" id="LVLH01000049">
    <property type="protein sequence ID" value="OAB48671.1"/>
    <property type="molecule type" value="Genomic_DNA"/>
</dbReference>
<dbReference type="AlphaFoldDB" id="A0A168R788"/>
<feature type="region of interest" description="Disordered" evidence="8">
    <location>
        <begin position="982"/>
        <end position="1008"/>
    </location>
</feature>
<evidence type="ECO:0000259" key="9">
    <source>
        <dbReference type="SMART" id="SM00968"/>
    </source>
</evidence>
<keyword evidence="6 7" id="KW-0238">DNA-binding</keyword>
<comment type="subunit">
    <text evidence="7">Homodimer.</text>
</comment>
<keyword evidence="3 7" id="KW-0547">Nucleotide-binding</keyword>
<feature type="binding site" evidence="7">
    <location>
        <begin position="32"/>
        <end position="39"/>
    </location>
    <ligand>
        <name>ATP</name>
        <dbReference type="ChEBI" id="CHEBI:30616"/>
    </ligand>
</feature>
<comment type="function">
    <text evidence="7">Required for chromosome condensation and partitioning.</text>
</comment>